<dbReference type="EMBL" id="JAPDOD010000022">
    <property type="protein sequence ID" value="MDA0163047.1"/>
    <property type="molecule type" value="Genomic_DNA"/>
</dbReference>
<organism evidence="2 3">
    <name type="scientific">Solirubrobacter ginsenosidimutans</name>
    <dbReference type="NCBI Taxonomy" id="490573"/>
    <lineage>
        <taxon>Bacteria</taxon>
        <taxon>Bacillati</taxon>
        <taxon>Actinomycetota</taxon>
        <taxon>Thermoleophilia</taxon>
        <taxon>Solirubrobacterales</taxon>
        <taxon>Solirubrobacteraceae</taxon>
        <taxon>Solirubrobacter</taxon>
    </lineage>
</organism>
<evidence type="ECO:0000256" key="1">
    <source>
        <dbReference type="SAM" id="SignalP"/>
    </source>
</evidence>
<accession>A0A9X3MVB6</accession>
<evidence type="ECO:0000313" key="2">
    <source>
        <dbReference type="EMBL" id="MDA0163047.1"/>
    </source>
</evidence>
<feature type="signal peptide" evidence="1">
    <location>
        <begin position="1"/>
        <end position="23"/>
    </location>
</feature>
<dbReference type="Proteomes" id="UP001149140">
    <property type="component" value="Unassembled WGS sequence"/>
</dbReference>
<reference evidence="2" key="1">
    <citation type="submission" date="2022-10" db="EMBL/GenBank/DDBJ databases">
        <title>The WGS of Solirubrobacter ginsenosidimutans DSM 21036.</title>
        <authorList>
            <person name="Jiang Z."/>
        </authorList>
    </citation>
    <scope>NUCLEOTIDE SEQUENCE</scope>
    <source>
        <strain evidence="2">DSM 21036</strain>
    </source>
</reference>
<comment type="caution">
    <text evidence="2">The sequence shown here is derived from an EMBL/GenBank/DDBJ whole genome shotgun (WGS) entry which is preliminary data.</text>
</comment>
<feature type="chain" id="PRO_5040853136" description="Lactonase family protein" evidence="1">
    <location>
        <begin position="24"/>
        <end position="422"/>
    </location>
</feature>
<dbReference type="RefSeq" id="WP_270042288.1">
    <property type="nucleotide sequence ID" value="NZ_JAPDOD010000022.1"/>
</dbReference>
<protein>
    <recommendedName>
        <fullName evidence="4">Lactonase family protein</fullName>
    </recommendedName>
</protein>
<gene>
    <name evidence="2" type="ORF">OM076_22430</name>
</gene>
<keyword evidence="3" id="KW-1185">Reference proteome</keyword>
<evidence type="ECO:0008006" key="4">
    <source>
        <dbReference type="Google" id="ProtNLM"/>
    </source>
</evidence>
<name>A0A9X3MVB6_9ACTN</name>
<sequence length="422" mass="42721">MRVLRVIGGAVVLASLSASVANAAWTRPAVLVTGDDAGLLASVARADGSLRTAIADTGRDISLGLVDAADAAPFADPLVALRSPARVAYVSLAADGSGVALDVQRRAPSTVVGFDAAGTTGPLLTVDDVGGGPALAISPTGTAVVAWVAKSPQGFEVDAAFRDPGSATFGAPVRAGYTADKRTLVSAGIGDSGEAVVAWQTNSFPSDLAAAVRLPGAGFSKAGFVSRNAGDVRLAVGPGGQAILASTRGAGLDVAVKPPGADTVPAAKRIDRGQGFAVDVAAAGPSAVAAVWLAAPKARDRARVRVFEGDSRLRRIGTVGRDGYGETVKVAIDGAGATVVAWEEALKAKRGDPSARSQLGVAYRPAGGRLRAPVHFGPVSLEVTPESVQLGPGGRAWVLYEAFETSDRDAGYRRVYGTERRP</sequence>
<proteinExistence type="predicted"/>
<keyword evidence="1" id="KW-0732">Signal</keyword>
<dbReference type="AlphaFoldDB" id="A0A9X3MVB6"/>
<evidence type="ECO:0000313" key="3">
    <source>
        <dbReference type="Proteomes" id="UP001149140"/>
    </source>
</evidence>